<keyword evidence="4" id="KW-1185">Reference proteome</keyword>
<organism evidence="3 4">
    <name type="scientific">Allomyces macrogynus (strain ATCC 38327)</name>
    <name type="common">Allomyces javanicus var. macrogynus</name>
    <dbReference type="NCBI Taxonomy" id="578462"/>
    <lineage>
        <taxon>Eukaryota</taxon>
        <taxon>Fungi</taxon>
        <taxon>Fungi incertae sedis</taxon>
        <taxon>Blastocladiomycota</taxon>
        <taxon>Blastocladiomycetes</taxon>
        <taxon>Blastocladiales</taxon>
        <taxon>Blastocladiaceae</taxon>
        <taxon>Allomyces</taxon>
    </lineage>
</organism>
<feature type="compositionally biased region" description="Basic and acidic residues" evidence="1">
    <location>
        <begin position="905"/>
        <end position="918"/>
    </location>
</feature>
<gene>
    <name evidence="3" type="ORF">AMAG_15469</name>
</gene>
<protein>
    <recommendedName>
        <fullName evidence="2">F-box domain-containing protein</fullName>
    </recommendedName>
</protein>
<dbReference type="AlphaFoldDB" id="A0A0L0T7K9"/>
<evidence type="ECO:0000313" key="4">
    <source>
        <dbReference type="Proteomes" id="UP000054350"/>
    </source>
</evidence>
<dbReference type="InterPro" id="IPR036047">
    <property type="entry name" value="F-box-like_dom_sf"/>
</dbReference>
<feature type="compositionally biased region" description="Polar residues" evidence="1">
    <location>
        <begin position="1"/>
        <end position="14"/>
    </location>
</feature>
<accession>A0A0L0T7K9</accession>
<reference evidence="3 4" key="1">
    <citation type="submission" date="2009-11" db="EMBL/GenBank/DDBJ databases">
        <title>Annotation of Allomyces macrogynus ATCC 38327.</title>
        <authorList>
            <consortium name="The Broad Institute Genome Sequencing Platform"/>
            <person name="Russ C."/>
            <person name="Cuomo C."/>
            <person name="Burger G."/>
            <person name="Gray M.W."/>
            <person name="Holland P.W.H."/>
            <person name="King N."/>
            <person name="Lang F.B.F."/>
            <person name="Roger A.J."/>
            <person name="Ruiz-Trillo I."/>
            <person name="Young S.K."/>
            <person name="Zeng Q."/>
            <person name="Gargeya S."/>
            <person name="Fitzgerald M."/>
            <person name="Haas B."/>
            <person name="Abouelleil A."/>
            <person name="Alvarado L."/>
            <person name="Arachchi H.M."/>
            <person name="Berlin A."/>
            <person name="Chapman S.B."/>
            <person name="Gearin G."/>
            <person name="Goldberg J."/>
            <person name="Griggs A."/>
            <person name="Gujja S."/>
            <person name="Hansen M."/>
            <person name="Heiman D."/>
            <person name="Howarth C."/>
            <person name="Larimer J."/>
            <person name="Lui A."/>
            <person name="MacDonald P.J.P."/>
            <person name="McCowen C."/>
            <person name="Montmayeur A."/>
            <person name="Murphy C."/>
            <person name="Neiman D."/>
            <person name="Pearson M."/>
            <person name="Priest M."/>
            <person name="Roberts A."/>
            <person name="Saif S."/>
            <person name="Shea T."/>
            <person name="Sisk P."/>
            <person name="Stolte C."/>
            <person name="Sykes S."/>
            <person name="Wortman J."/>
            <person name="Nusbaum C."/>
            <person name="Birren B."/>
        </authorList>
    </citation>
    <scope>NUCLEOTIDE SEQUENCE [LARGE SCALE GENOMIC DNA]</scope>
    <source>
        <strain evidence="3 4">ATCC 38327</strain>
    </source>
</reference>
<dbReference type="InterPro" id="IPR001810">
    <property type="entry name" value="F-box_dom"/>
</dbReference>
<evidence type="ECO:0000313" key="3">
    <source>
        <dbReference type="EMBL" id="KNE70715.1"/>
    </source>
</evidence>
<dbReference type="Pfam" id="PF12937">
    <property type="entry name" value="F-box-like"/>
    <property type="match status" value="1"/>
</dbReference>
<feature type="region of interest" description="Disordered" evidence="1">
    <location>
        <begin position="1"/>
        <end position="35"/>
    </location>
</feature>
<dbReference type="Gene3D" id="1.20.1280.50">
    <property type="match status" value="1"/>
</dbReference>
<feature type="domain" description="F-box" evidence="2">
    <location>
        <begin position="49"/>
        <end position="82"/>
    </location>
</feature>
<sequence>MTVLQSNRRATSTAMAEDCRRAPDMDQADSHTKQAARAKLPPHHAALLPDVLAHIFKYLTNAAHLFVASHVCRVWRNTIMDSHAPILWPAVYRHLQGLRCEDKPLEDGEMTWRECRRLALVSEICDQHNWHKLKQLGRRLASSGVKTTTDRELYIPIEEVHHARTYIPVEAVVAQCLHFLDVPEGGEPLMSVTDNCVLFEPRISGNMRPQRAHTFLQAQSLSRPVKFTGPTRGPFLLHSVPEFVEKVDNHGDVVVESDCFFNAAGATSTKWVFAQSGTRIHLYAQPGAHACIRVAHPKKLQIIESSCSDDWLVVLYQVPLDWSMDFVRNPRVPWRPNDDPKLMATPCILAVYDLRAVQIPRAEPDRCFLLNAVDAGIKAIGTVWVPYQHGLKHAVVDPDAHPFPVSEPDPWSVTKPLDASSPRRQQLKIVVNEQGDDRIRGHRIVIVTLAVSSATSELVAYQTYGVVPEHSTEMRGGESFVTHGPCCSYTSWHLFGRILVGTPLDPVCCPRLQFARDDSGLAADDAIAPDLKTALTHITRGGFHAVSVLMREPLLRSFHFAAGDRESVVARHVAQICGMDHELLAQYDLRPLESTFIATKLMAKSDRPSDATLAAWSLALRPAPLRIRATLPRLARVVAKPPYHITSMHWTRRDRLVAVSRPSPSAPPLARYVHQFAGLRSWLNHGTRIEVVDVAAMRIVARTELPPSPTYYFPWGDNPPWCETPPAGVPLVETKEREKSMSSFWRRALFLPMWRVDTDADSPLNDAWVLDPLASAYQPNWRLSPKRYVYAPGTVLHVAPTANGLAMVRSLGPMRGSVVELCTYSKSPAPPATVKPTRIARVVDPDYLNTSSSRVSRASRNQARWQAKAQGRRADVQTMVADGAPVAVVRPGVGKSRIKGPALMPRDEVEEGRQILDEHEWDDDEVSGEEDHVEDERS</sequence>
<dbReference type="VEuPathDB" id="FungiDB:AMAG_15469"/>
<evidence type="ECO:0000259" key="2">
    <source>
        <dbReference type="Pfam" id="PF12937"/>
    </source>
</evidence>
<dbReference type="EMBL" id="GG745367">
    <property type="protein sequence ID" value="KNE70715.1"/>
    <property type="molecule type" value="Genomic_DNA"/>
</dbReference>
<name>A0A0L0T7K9_ALLM3</name>
<reference evidence="4" key="2">
    <citation type="submission" date="2009-11" db="EMBL/GenBank/DDBJ databases">
        <title>The Genome Sequence of Allomyces macrogynus strain ATCC 38327.</title>
        <authorList>
            <consortium name="The Broad Institute Genome Sequencing Platform"/>
            <person name="Russ C."/>
            <person name="Cuomo C."/>
            <person name="Shea T."/>
            <person name="Young S.K."/>
            <person name="Zeng Q."/>
            <person name="Koehrsen M."/>
            <person name="Haas B."/>
            <person name="Borodovsky M."/>
            <person name="Guigo R."/>
            <person name="Alvarado L."/>
            <person name="Berlin A."/>
            <person name="Borenstein D."/>
            <person name="Chen Z."/>
            <person name="Engels R."/>
            <person name="Freedman E."/>
            <person name="Gellesch M."/>
            <person name="Goldberg J."/>
            <person name="Griggs A."/>
            <person name="Gujja S."/>
            <person name="Heiman D."/>
            <person name="Hepburn T."/>
            <person name="Howarth C."/>
            <person name="Jen D."/>
            <person name="Larson L."/>
            <person name="Lewis B."/>
            <person name="Mehta T."/>
            <person name="Park D."/>
            <person name="Pearson M."/>
            <person name="Roberts A."/>
            <person name="Saif S."/>
            <person name="Shenoy N."/>
            <person name="Sisk P."/>
            <person name="Stolte C."/>
            <person name="Sykes S."/>
            <person name="Walk T."/>
            <person name="White J."/>
            <person name="Yandava C."/>
            <person name="Burger G."/>
            <person name="Gray M.W."/>
            <person name="Holland P.W.H."/>
            <person name="King N."/>
            <person name="Lang F.B.F."/>
            <person name="Roger A.J."/>
            <person name="Ruiz-Trillo I."/>
            <person name="Lander E."/>
            <person name="Nusbaum C."/>
        </authorList>
    </citation>
    <scope>NUCLEOTIDE SEQUENCE [LARGE SCALE GENOMIC DNA]</scope>
    <source>
        <strain evidence="4">ATCC 38327</strain>
    </source>
</reference>
<dbReference type="OrthoDB" id="3800738at2759"/>
<dbReference type="Proteomes" id="UP000054350">
    <property type="component" value="Unassembled WGS sequence"/>
</dbReference>
<evidence type="ECO:0000256" key="1">
    <source>
        <dbReference type="SAM" id="MobiDB-lite"/>
    </source>
</evidence>
<dbReference type="SUPFAM" id="SSF81383">
    <property type="entry name" value="F-box domain"/>
    <property type="match status" value="1"/>
</dbReference>
<proteinExistence type="predicted"/>
<feature type="compositionally biased region" description="Basic and acidic residues" evidence="1">
    <location>
        <begin position="17"/>
        <end position="32"/>
    </location>
</feature>
<feature type="region of interest" description="Disordered" evidence="1">
    <location>
        <begin position="895"/>
        <end position="938"/>
    </location>
</feature>
<feature type="compositionally biased region" description="Acidic residues" evidence="1">
    <location>
        <begin position="919"/>
        <end position="938"/>
    </location>
</feature>